<proteinExistence type="predicted"/>
<organism evidence="1 2">
    <name type="scientific">Diaporthe helianthi</name>
    <dbReference type="NCBI Taxonomy" id="158607"/>
    <lineage>
        <taxon>Eukaryota</taxon>
        <taxon>Fungi</taxon>
        <taxon>Dikarya</taxon>
        <taxon>Ascomycota</taxon>
        <taxon>Pezizomycotina</taxon>
        <taxon>Sordariomycetes</taxon>
        <taxon>Sordariomycetidae</taxon>
        <taxon>Diaporthales</taxon>
        <taxon>Diaporthaceae</taxon>
        <taxon>Diaporthe</taxon>
    </lineage>
</organism>
<gene>
    <name evidence="1" type="ORF">DHEL01_v203932</name>
</gene>
<dbReference type="OrthoDB" id="5207784at2759"/>
<dbReference type="Proteomes" id="UP000094444">
    <property type="component" value="Unassembled WGS sequence"/>
</dbReference>
<sequence>MAAPATADPSADTPPLYDEVVDICQPTILILAGQSIHAETADSAPLYQLNRGIASLTHATQTVELQRVQYSVKTTPGGAPAVRPRDRHIYNLRHKHKVPGGLDSWPSESPNFYIESVSSSTKEAGTLGLKRSRFPGRKQWRVLRVDRSGRNSKNDFGLPTFFKGVRPVFEISHNKAAGYEWTDGEGRAVAIEDEGEDTHRLIVTASLPRQSLDALVALWCCRIWQFSADNAESIYPTMQNTTIVRSIWPVMQDDVLWHQVILSWDSQDNHLSGTEELSSMSLGAHSSSLAVSSVGNVT</sequence>
<dbReference type="EMBL" id="MAVT02000250">
    <property type="protein sequence ID" value="POS77677.1"/>
    <property type="molecule type" value="Genomic_DNA"/>
</dbReference>
<comment type="caution">
    <text evidence="1">The sequence shown here is derived from an EMBL/GenBank/DDBJ whole genome shotgun (WGS) entry which is preliminary data.</text>
</comment>
<keyword evidence="2" id="KW-1185">Reference proteome</keyword>
<dbReference type="AlphaFoldDB" id="A0A2P5I5B1"/>
<dbReference type="InParanoid" id="A0A2P5I5B1"/>
<reference evidence="1" key="1">
    <citation type="submission" date="2017-09" db="EMBL/GenBank/DDBJ databases">
        <title>Polyketide synthases of a Diaporthe helianthi virulent isolate.</title>
        <authorList>
            <person name="Baroncelli R."/>
        </authorList>
    </citation>
    <scope>NUCLEOTIDE SEQUENCE [LARGE SCALE GENOMIC DNA]</scope>
    <source>
        <strain evidence="1">7/96</strain>
    </source>
</reference>
<accession>A0A2P5I5B1</accession>
<name>A0A2P5I5B1_DIAHE</name>
<evidence type="ECO:0000313" key="2">
    <source>
        <dbReference type="Proteomes" id="UP000094444"/>
    </source>
</evidence>
<evidence type="ECO:0000313" key="1">
    <source>
        <dbReference type="EMBL" id="POS77677.1"/>
    </source>
</evidence>
<protein>
    <submittedName>
        <fullName evidence="1">Uncharacterized protein</fullName>
    </submittedName>
</protein>